<feature type="region of interest" description="Disordered" evidence="1">
    <location>
        <begin position="14"/>
        <end position="139"/>
    </location>
</feature>
<feature type="compositionally biased region" description="Low complexity" evidence="1">
    <location>
        <begin position="81"/>
        <end position="133"/>
    </location>
</feature>
<dbReference type="OrthoDB" id="9786074at2"/>
<protein>
    <submittedName>
        <fullName evidence="4">CarD family transcriptional regulator</fullName>
    </submittedName>
</protein>
<dbReference type="FunFam" id="2.40.10.170:FF:000013">
    <property type="entry name" value="Transcriptional regulator, CarD family"/>
    <property type="match status" value="1"/>
</dbReference>
<feature type="compositionally biased region" description="Basic and acidic residues" evidence="1">
    <location>
        <begin position="290"/>
        <end position="299"/>
    </location>
</feature>
<dbReference type="Pfam" id="PF21095">
    <property type="entry name" value="CarD_C"/>
    <property type="match status" value="1"/>
</dbReference>
<dbReference type="EMBL" id="SZZP01000042">
    <property type="protein sequence ID" value="TKV71755.1"/>
    <property type="molecule type" value="Genomic_DNA"/>
</dbReference>
<sequence>MRTLWLRGSRKLEQGRGSFRAQAVSQKTRKKSASKTTKKAAVVARSATKGRAKASVKGAKKAAAAKSSKNKRSVMPEKTAKTAAKAAAAKPAAPKVAPKPAATKTAAAPKPAAPKTAVPAAAPKAAAKPAAAPRPEEKKVVTQRQGFKANEFVVYPAHGVGQILAIEEQEIAGAKLELFVINFMKDKMTLRVPTAKVANVGMRKLSEPALVKKALETLKGRARVKRTMWSRRAQEYEAKINSGDIVAIAEVVRDLYRSESQPEQSYSERQLYEAALDRLSREIAVVQHSTETEAIKEIEGQLAKSPRRGAKAESAEGDAEGDADGEDLDNDGDDTAVEDEAA</sequence>
<gene>
    <name evidence="3" type="ORF">ABIF29_008563</name>
    <name evidence="4" type="ORF">FDV58_38955</name>
</gene>
<proteinExistence type="predicted"/>
<dbReference type="InterPro" id="IPR042215">
    <property type="entry name" value="CarD-like_C"/>
</dbReference>
<evidence type="ECO:0000313" key="5">
    <source>
        <dbReference type="Proteomes" id="UP000305095"/>
    </source>
</evidence>
<evidence type="ECO:0000259" key="2">
    <source>
        <dbReference type="SMART" id="SM01058"/>
    </source>
</evidence>
<comment type="caution">
    <text evidence="4">The sequence shown here is derived from an EMBL/GenBank/DDBJ whole genome shotgun (WGS) entry which is preliminary data.</text>
</comment>
<dbReference type="SUPFAM" id="SSF141259">
    <property type="entry name" value="CarD-like"/>
    <property type="match status" value="1"/>
</dbReference>
<dbReference type="InterPro" id="IPR003711">
    <property type="entry name" value="CarD-like/TRCF_RID"/>
</dbReference>
<dbReference type="EMBL" id="JBGBZA010000002">
    <property type="protein sequence ID" value="MEY9321764.1"/>
    <property type="molecule type" value="Genomic_DNA"/>
</dbReference>
<dbReference type="Pfam" id="PF02559">
    <property type="entry name" value="CarD_TRCF_RID"/>
    <property type="match status" value="1"/>
</dbReference>
<name>A0A4Q4KDR4_BRAEL</name>
<organism evidence="4 5">
    <name type="scientific">Bradyrhizobium elkanii</name>
    <dbReference type="NCBI Taxonomy" id="29448"/>
    <lineage>
        <taxon>Bacteria</taxon>
        <taxon>Pseudomonadati</taxon>
        <taxon>Pseudomonadota</taxon>
        <taxon>Alphaproteobacteria</taxon>
        <taxon>Hyphomicrobiales</taxon>
        <taxon>Nitrobacteraceae</taxon>
        <taxon>Bradyrhizobium</taxon>
    </lineage>
</organism>
<evidence type="ECO:0000256" key="1">
    <source>
        <dbReference type="SAM" id="MobiDB-lite"/>
    </source>
</evidence>
<dbReference type="InterPro" id="IPR036101">
    <property type="entry name" value="CarD-like/TRCF_RID_sf"/>
</dbReference>
<dbReference type="AlphaFoldDB" id="A0A4Q4KDR4"/>
<dbReference type="Gene3D" id="1.20.58.1290">
    <property type="entry name" value="CarD-like, C-terminal domain"/>
    <property type="match status" value="1"/>
</dbReference>
<dbReference type="FunFam" id="1.20.58.1290:FF:000003">
    <property type="entry name" value="Transcriptional regulator, CarD family"/>
    <property type="match status" value="1"/>
</dbReference>
<dbReference type="PANTHER" id="PTHR38447:SF1">
    <property type="entry name" value="RNA POLYMERASE-BINDING TRANSCRIPTION FACTOR CARD"/>
    <property type="match status" value="1"/>
</dbReference>
<feature type="compositionally biased region" description="Acidic residues" evidence="1">
    <location>
        <begin position="315"/>
        <end position="342"/>
    </location>
</feature>
<keyword evidence="6" id="KW-1185">Reference proteome</keyword>
<reference evidence="4 5" key="1">
    <citation type="submission" date="2019-05" db="EMBL/GenBank/DDBJ databases">
        <title>Draft Genome of Bradyrhizobium elkanii strain SEMIA 938, Used in Commercial Inoculants for Lupinus spp. in Brazil.</title>
        <authorList>
            <person name="Hungria M."/>
            <person name="Delamuta J.R.M."/>
            <person name="Ribeiro R.A."/>
            <person name="Nogueira M.A."/>
        </authorList>
    </citation>
    <scope>NUCLEOTIDE SEQUENCE [LARGE SCALE GENOMIC DNA]</scope>
    <source>
        <strain evidence="4 5">Semia 938</strain>
    </source>
</reference>
<dbReference type="InterPro" id="IPR052531">
    <property type="entry name" value="CarD-like_regulator"/>
</dbReference>
<feature type="compositionally biased region" description="Basic residues" evidence="1">
    <location>
        <begin position="27"/>
        <end position="38"/>
    </location>
</feature>
<dbReference type="Proteomes" id="UP000305095">
    <property type="component" value="Unassembled WGS sequence"/>
</dbReference>
<evidence type="ECO:0000313" key="3">
    <source>
        <dbReference type="EMBL" id="MEY9321764.1"/>
    </source>
</evidence>
<dbReference type="Gene3D" id="2.40.10.170">
    <property type="match status" value="1"/>
</dbReference>
<dbReference type="PANTHER" id="PTHR38447">
    <property type="entry name" value="TRANSCRIPTION FACTOR YDEB-RELATED"/>
    <property type="match status" value="1"/>
</dbReference>
<evidence type="ECO:0000313" key="6">
    <source>
        <dbReference type="Proteomes" id="UP001565471"/>
    </source>
</evidence>
<evidence type="ECO:0000313" key="4">
    <source>
        <dbReference type="EMBL" id="TKV71755.1"/>
    </source>
</evidence>
<feature type="domain" description="CarD-like/TRCF RNAP-interacting" evidence="2">
    <location>
        <begin position="146"/>
        <end position="256"/>
    </location>
</feature>
<dbReference type="SMART" id="SM01058">
    <property type="entry name" value="CarD_TRCF"/>
    <property type="match status" value="1"/>
</dbReference>
<dbReference type="Proteomes" id="UP001565471">
    <property type="component" value="Unassembled WGS sequence"/>
</dbReference>
<dbReference type="InterPro" id="IPR048792">
    <property type="entry name" value="CarD_C"/>
</dbReference>
<reference evidence="3 6" key="2">
    <citation type="submission" date="2024-07" db="EMBL/GenBank/DDBJ databases">
        <title>Genomic Encyclopedia of Type Strains, Phase V (KMG-V): Genome sequencing to study the core and pangenomes of soil and plant-associated prokaryotes.</title>
        <authorList>
            <person name="Whitman W."/>
        </authorList>
    </citation>
    <scope>NUCLEOTIDE SEQUENCE [LARGE SCALE GENOMIC DNA]</scope>
    <source>
        <strain evidence="3 6">USDA 415</strain>
    </source>
</reference>
<accession>A0A4Q4KDR4</accession>
<dbReference type="GO" id="GO:0009303">
    <property type="term" value="P:rRNA transcription"/>
    <property type="evidence" value="ECO:0007669"/>
    <property type="project" value="TreeGrafter"/>
</dbReference>
<feature type="compositionally biased region" description="Basic residues" evidence="1">
    <location>
        <begin position="48"/>
        <end position="60"/>
    </location>
</feature>
<feature type="region of interest" description="Disordered" evidence="1">
    <location>
        <begin position="290"/>
        <end position="342"/>
    </location>
</feature>